<proteinExistence type="predicted"/>
<dbReference type="EMBL" id="WHNW01000001">
    <property type="protein sequence ID" value="MPV85416.1"/>
    <property type="molecule type" value="Genomic_DNA"/>
</dbReference>
<dbReference type="InParanoid" id="A0A6N7F0N7"/>
<protein>
    <submittedName>
        <fullName evidence="1">Uncharacterized protein</fullName>
    </submittedName>
</protein>
<evidence type="ECO:0000313" key="2">
    <source>
        <dbReference type="Proteomes" id="UP000471298"/>
    </source>
</evidence>
<dbReference type="AlphaFoldDB" id="A0A6N7F0N7"/>
<dbReference type="Proteomes" id="UP000471298">
    <property type="component" value="Unassembled WGS sequence"/>
</dbReference>
<evidence type="ECO:0000313" key="1">
    <source>
        <dbReference type="EMBL" id="MPV85416.1"/>
    </source>
</evidence>
<organism evidence="1 2">
    <name type="scientific">Ostreibacterium oceani</name>
    <dbReference type="NCBI Taxonomy" id="2654998"/>
    <lineage>
        <taxon>Bacteria</taxon>
        <taxon>Pseudomonadati</taxon>
        <taxon>Pseudomonadota</taxon>
        <taxon>Gammaproteobacteria</taxon>
        <taxon>Cardiobacteriales</taxon>
        <taxon>Ostreibacteriaceae</taxon>
        <taxon>Ostreibacterium</taxon>
    </lineage>
</organism>
<gene>
    <name evidence="1" type="ORF">GCU85_01535</name>
</gene>
<accession>A0A6N7F0N7</accession>
<sequence>MKFTEITPISLLFLGFFSYSAPNPSSIYIEEQIINEDATVEAAPNQQSFAPKTTFIGKSSADDYDSFDGTDWEADSGKRDLKPLQIGNNHGYTARFIGFESKWGEDRVDLYTVWLNEGSYIFEVGMPVYNSGKSIQVQLYDINDNRIGSGGNVSYYYSTYSASLGIPEGGARIYLKVDYEGAIDTNPVKYRVLVDESPYAFLSPQEQFKQLTEDLGGNYYYLPEIKNGDTAAYEEALNNAFKDIFKAADVTIESVTGALLAGQNNAVSVTIADTEWASSDTLKLVSDDDGVAYPATVTSGLGTKTLRTSVAMPSAASTGCYSVSAVIGGASAIVPCALKITPFSGGENPASIP</sequence>
<reference evidence="1 2" key="1">
    <citation type="submission" date="2019-10" db="EMBL/GenBank/DDBJ databases">
        <title>Cardiobacteriales fam. a chemoheterotrophic member of the order Cardiobacteriales, and proposal of Cardiobacteriales fam. nov.</title>
        <authorList>
            <person name="Wang C."/>
        </authorList>
    </citation>
    <scope>NUCLEOTIDE SEQUENCE [LARGE SCALE GENOMIC DNA]</scope>
    <source>
        <strain evidence="1 2">ML27</strain>
    </source>
</reference>
<keyword evidence="2" id="KW-1185">Reference proteome</keyword>
<dbReference type="RefSeq" id="WP_152808628.1">
    <property type="nucleotide sequence ID" value="NZ_WHNW01000001.1"/>
</dbReference>
<comment type="caution">
    <text evidence="1">The sequence shown here is derived from an EMBL/GenBank/DDBJ whole genome shotgun (WGS) entry which is preliminary data.</text>
</comment>
<name>A0A6N7F0N7_9GAMM</name>